<comment type="caution">
    <text evidence="7">The sequence shown here is derived from an EMBL/GenBank/DDBJ whole genome shotgun (WGS) entry which is preliminary data.</text>
</comment>
<accession>A0ABQ9VF64</accession>
<feature type="compositionally biased region" description="Polar residues" evidence="5">
    <location>
        <begin position="118"/>
        <end position="132"/>
    </location>
</feature>
<feature type="compositionally biased region" description="Polar residues" evidence="5">
    <location>
        <begin position="81"/>
        <end position="93"/>
    </location>
</feature>
<dbReference type="InterPro" id="IPR002957">
    <property type="entry name" value="Keratin_I"/>
</dbReference>
<dbReference type="PANTHER" id="PTHR23239:SF349">
    <property type="entry name" value="KERATIN, TYPE I CYTOSKELETAL 18"/>
    <property type="match status" value="1"/>
</dbReference>
<evidence type="ECO:0000313" key="8">
    <source>
        <dbReference type="Proteomes" id="UP001266305"/>
    </source>
</evidence>
<evidence type="ECO:0000313" key="7">
    <source>
        <dbReference type="EMBL" id="KAK2108018.1"/>
    </source>
</evidence>
<proteinExistence type="predicted"/>
<sequence length="132" mass="15033">MTSWVRRTEKLDKYWSQQIEESPAVVITQSAEVGAAEVTLTELRRTVQSLEIDLDSMINTKISVENSLREVEARYARRRSTSMGSHCTWSQSWHRPGQRDSARPRNGEDFSLGDARDSSNSLQTILKSSTTR</sequence>
<dbReference type="PANTHER" id="PTHR23239">
    <property type="entry name" value="INTERMEDIATE FILAMENT"/>
    <property type="match status" value="1"/>
</dbReference>
<keyword evidence="3" id="KW-0403">Intermediate filament</keyword>
<keyword evidence="4" id="KW-0175">Coiled coil</keyword>
<dbReference type="Pfam" id="PF00038">
    <property type="entry name" value="Filament"/>
    <property type="match status" value="1"/>
</dbReference>
<evidence type="ECO:0000256" key="1">
    <source>
        <dbReference type="ARBA" id="ARBA00022553"/>
    </source>
</evidence>
<keyword evidence="1" id="KW-0597">Phosphoprotein</keyword>
<reference evidence="7 8" key="1">
    <citation type="submission" date="2023-05" db="EMBL/GenBank/DDBJ databases">
        <title>B98-5 Cell Line De Novo Hybrid Assembly: An Optical Mapping Approach.</title>
        <authorList>
            <person name="Kananen K."/>
            <person name="Auerbach J.A."/>
            <person name="Kautto E."/>
            <person name="Blachly J.S."/>
        </authorList>
    </citation>
    <scope>NUCLEOTIDE SEQUENCE [LARGE SCALE GENOMIC DNA]</scope>
    <source>
        <strain evidence="7">B95-8</strain>
        <tissue evidence="7">Cell line</tissue>
    </source>
</reference>
<dbReference type="InterPro" id="IPR039008">
    <property type="entry name" value="IF_rod_dom"/>
</dbReference>
<feature type="region of interest" description="Disordered" evidence="5">
    <location>
        <begin position="77"/>
        <end position="132"/>
    </location>
</feature>
<evidence type="ECO:0000256" key="5">
    <source>
        <dbReference type="SAM" id="MobiDB-lite"/>
    </source>
</evidence>
<evidence type="ECO:0000256" key="2">
    <source>
        <dbReference type="ARBA" id="ARBA00022744"/>
    </source>
</evidence>
<feature type="compositionally biased region" description="Basic and acidic residues" evidence="5">
    <location>
        <begin position="97"/>
        <end position="108"/>
    </location>
</feature>
<keyword evidence="2" id="KW-0416">Keratin</keyword>
<evidence type="ECO:0000256" key="4">
    <source>
        <dbReference type="ARBA" id="ARBA00023054"/>
    </source>
</evidence>
<organism evidence="7 8">
    <name type="scientific">Saguinus oedipus</name>
    <name type="common">Cotton-top tamarin</name>
    <name type="synonym">Oedipomidas oedipus</name>
    <dbReference type="NCBI Taxonomy" id="9490"/>
    <lineage>
        <taxon>Eukaryota</taxon>
        <taxon>Metazoa</taxon>
        <taxon>Chordata</taxon>
        <taxon>Craniata</taxon>
        <taxon>Vertebrata</taxon>
        <taxon>Euteleostomi</taxon>
        <taxon>Mammalia</taxon>
        <taxon>Eutheria</taxon>
        <taxon>Euarchontoglires</taxon>
        <taxon>Primates</taxon>
        <taxon>Haplorrhini</taxon>
        <taxon>Platyrrhini</taxon>
        <taxon>Cebidae</taxon>
        <taxon>Callitrichinae</taxon>
        <taxon>Saguinus</taxon>
    </lineage>
</organism>
<dbReference type="Proteomes" id="UP001266305">
    <property type="component" value="Unassembled WGS sequence"/>
</dbReference>
<protein>
    <recommendedName>
        <fullName evidence="6">IF rod domain-containing protein</fullName>
    </recommendedName>
</protein>
<evidence type="ECO:0000259" key="6">
    <source>
        <dbReference type="Pfam" id="PF00038"/>
    </source>
</evidence>
<evidence type="ECO:0000256" key="3">
    <source>
        <dbReference type="ARBA" id="ARBA00022754"/>
    </source>
</evidence>
<keyword evidence="8" id="KW-1185">Reference proteome</keyword>
<dbReference type="EMBL" id="JASSZA010000006">
    <property type="protein sequence ID" value="KAK2108018.1"/>
    <property type="molecule type" value="Genomic_DNA"/>
</dbReference>
<feature type="domain" description="IF rod" evidence="6">
    <location>
        <begin position="7"/>
        <end position="80"/>
    </location>
</feature>
<name>A0ABQ9VF64_SAGOE</name>
<gene>
    <name evidence="7" type="ORF">P7K49_013183</name>
</gene>